<name>A0A8H7N982_BIOOC</name>
<gene>
    <name evidence="1" type="ORF">IM811_013308</name>
</gene>
<evidence type="ECO:0000313" key="2">
    <source>
        <dbReference type="Proteomes" id="UP000616885"/>
    </source>
</evidence>
<dbReference type="AlphaFoldDB" id="A0A8H7N982"/>
<evidence type="ECO:0000313" key="1">
    <source>
        <dbReference type="EMBL" id="KAF9751514.1"/>
    </source>
</evidence>
<accession>A0A8H7N982</accession>
<sequence length="132" mass="14577">MESPPFCCWQRRSLGQRRDGEGFRDETRHSSPHKVSFPAAHTLLLSYPILLNSIFANIAGECTLRRAYTSGACRLAELQHDWPPCAQSGSRWDELAPIARKSTNTAHSAVLTGGERVMGDGLTADKPDFSSF</sequence>
<dbReference type="Proteomes" id="UP000616885">
    <property type="component" value="Unassembled WGS sequence"/>
</dbReference>
<proteinExistence type="predicted"/>
<protein>
    <submittedName>
        <fullName evidence="1">Uncharacterized protein</fullName>
    </submittedName>
</protein>
<organism evidence="1 2">
    <name type="scientific">Bionectria ochroleuca</name>
    <name type="common">Gliocladium roseum</name>
    <dbReference type="NCBI Taxonomy" id="29856"/>
    <lineage>
        <taxon>Eukaryota</taxon>
        <taxon>Fungi</taxon>
        <taxon>Dikarya</taxon>
        <taxon>Ascomycota</taxon>
        <taxon>Pezizomycotina</taxon>
        <taxon>Sordariomycetes</taxon>
        <taxon>Hypocreomycetidae</taxon>
        <taxon>Hypocreales</taxon>
        <taxon>Bionectriaceae</taxon>
        <taxon>Clonostachys</taxon>
    </lineage>
</organism>
<comment type="caution">
    <text evidence="1">The sequence shown here is derived from an EMBL/GenBank/DDBJ whole genome shotgun (WGS) entry which is preliminary data.</text>
</comment>
<dbReference type="EMBL" id="JADCTT010000005">
    <property type="protein sequence ID" value="KAF9751514.1"/>
    <property type="molecule type" value="Genomic_DNA"/>
</dbReference>
<reference evidence="1" key="1">
    <citation type="submission" date="2020-10" db="EMBL/GenBank/DDBJ databases">
        <title>High-Quality Genome Resource of Clonostachys rosea strain S41 by Oxford Nanopore Long-Read Sequencing.</title>
        <authorList>
            <person name="Wang H."/>
        </authorList>
    </citation>
    <scope>NUCLEOTIDE SEQUENCE</scope>
    <source>
        <strain evidence="1">S41</strain>
    </source>
</reference>